<dbReference type="Pfam" id="PF05336">
    <property type="entry name" value="rhaM"/>
    <property type="match status" value="1"/>
</dbReference>
<dbReference type="EMBL" id="CAXAMM010044017">
    <property type="protein sequence ID" value="CAK9112700.1"/>
    <property type="molecule type" value="Genomic_DNA"/>
</dbReference>
<feature type="transmembrane region" description="Helical" evidence="10">
    <location>
        <begin position="351"/>
        <end position="370"/>
    </location>
</feature>
<proteinExistence type="inferred from homology"/>
<evidence type="ECO:0000256" key="1">
    <source>
        <dbReference type="ARBA" id="ARBA00004127"/>
    </source>
</evidence>
<organism evidence="11 12">
    <name type="scientific">Durusdinium trenchii</name>
    <dbReference type="NCBI Taxonomy" id="1381693"/>
    <lineage>
        <taxon>Eukaryota</taxon>
        <taxon>Sar</taxon>
        <taxon>Alveolata</taxon>
        <taxon>Dinophyceae</taxon>
        <taxon>Suessiales</taxon>
        <taxon>Symbiodiniaceae</taxon>
        <taxon>Durusdinium</taxon>
    </lineage>
</organism>
<keyword evidence="9" id="KW-0539">Nucleus</keyword>
<evidence type="ECO:0000256" key="8">
    <source>
        <dbReference type="ARBA" id="ARBA00023136"/>
    </source>
</evidence>
<keyword evidence="12" id="KW-1185">Reference proteome</keyword>
<comment type="similarity">
    <text evidence="4">Belongs to the TMEM43 family.</text>
</comment>
<evidence type="ECO:0000313" key="12">
    <source>
        <dbReference type="Proteomes" id="UP001642464"/>
    </source>
</evidence>
<feature type="transmembrane region" description="Helical" evidence="10">
    <location>
        <begin position="6"/>
        <end position="28"/>
    </location>
</feature>
<evidence type="ECO:0000256" key="9">
    <source>
        <dbReference type="ARBA" id="ARBA00023242"/>
    </source>
</evidence>
<dbReference type="PANTHER" id="PTHR13416">
    <property type="match status" value="1"/>
</dbReference>
<evidence type="ECO:0000256" key="2">
    <source>
        <dbReference type="ARBA" id="ARBA00004259"/>
    </source>
</evidence>
<feature type="transmembrane region" description="Helical" evidence="10">
    <location>
        <begin position="423"/>
        <end position="443"/>
    </location>
</feature>
<protein>
    <submittedName>
        <fullName evidence="11">Uncharacterized protein</fullName>
    </submittedName>
</protein>
<accession>A0ABP0SKC1</accession>
<name>A0ABP0SKC1_9DINO</name>
<keyword evidence="6" id="KW-0256">Endoplasmic reticulum</keyword>
<dbReference type="SUPFAM" id="SSF54909">
    <property type="entry name" value="Dimeric alpha+beta barrel"/>
    <property type="match status" value="1"/>
</dbReference>
<feature type="transmembrane region" description="Helical" evidence="10">
    <location>
        <begin position="390"/>
        <end position="416"/>
    </location>
</feature>
<dbReference type="PANTHER" id="PTHR13416:SF2">
    <property type="entry name" value="TRANSMEMBRANE PROTEIN 43"/>
    <property type="match status" value="1"/>
</dbReference>
<dbReference type="InterPro" id="IPR008000">
    <property type="entry name" value="Rham/fucose_mutarotase"/>
</dbReference>
<keyword evidence="5 10" id="KW-0812">Transmembrane</keyword>
<sequence length="553" mass="60781">MAEAPWRHLAAATITSALLGFSCGAWWANRRARRKEKARKRLMQMAKVRPDRVALYKRHHQGVWPEVEKGLAKVGVETISIWSDPSDDCALYMYLEMAEDAGDMAKGSQYRDDPRVREWERAMETEFHAGWKPLSEWYTLKCSGSKTVEVSTNSLLQRHRREVRLRPLGTSQASSAEGLERCRDLRGRKKEQRMKTPELWPVRAGKARIESSVVDSIRHIRVPPTGTYYSPTVYAEAWTLNAALIRKIPLDTRISGNAPSGWTTTEGSTYETNQYGLVGGLGNMKVKFYGTDWSNPAVTVIGENSGGTIQNWVAPDDWLCSGYTLLDLRMGTMEISKVWDAMRAESSGMTWLLRLLGWIIAWVAFCLLAGPLEVAADCIPCIGPCLGNMVSTVICVVSCLPATACTLGVVGVVWVVMRPMVGIPLLCIFIIVMVAFIVWKVFFAKKGGKVYDSEQSGQLVEGNVVGNPVEAPASNQVEAPAPKGYSGPVEEEVAQNFLEALRAEYVNGQGGAVGGFFESNGNAEGALAPLEDEVRAAGDKNAAVNALARRWGL</sequence>
<dbReference type="Pfam" id="PF07787">
    <property type="entry name" value="TMEM43"/>
    <property type="match status" value="1"/>
</dbReference>
<evidence type="ECO:0000256" key="10">
    <source>
        <dbReference type="SAM" id="Phobius"/>
    </source>
</evidence>
<evidence type="ECO:0000256" key="6">
    <source>
        <dbReference type="ARBA" id="ARBA00022824"/>
    </source>
</evidence>
<dbReference type="PROSITE" id="PS51257">
    <property type="entry name" value="PROKAR_LIPOPROTEIN"/>
    <property type="match status" value="1"/>
</dbReference>
<gene>
    <name evidence="11" type="ORF">SCF082_LOCUS52245</name>
</gene>
<keyword evidence="8 10" id="KW-0472">Membrane</keyword>
<evidence type="ECO:0000313" key="11">
    <source>
        <dbReference type="EMBL" id="CAK9112700.1"/>
    </source>
</evidence>
<evidence type="ECO:0000256" key="7">
    <source>
        <dbReference type="ARBA" id="ARBA00022989"/>
    </source>
</evidence>
<evidence type="ECO:0000256" key="3">
    <source>
        <dbReference type="ARBA" id="ARBA00004586"/>
    </source>
</evidence>
<keyword evidence="7 10" id="KW-1133">Transmembrane helix</keyword>
<dbReference type="Proteomes" id="UP001642464">
    <property type="component" value="Unassembled WGS sequence"/>
</dbReference>
<evidence type="ECO:0000256" key="5">
    <source>
        <dbReference type="ARBA" id="ARBA00022692"/>
    </source>
</evidence>
<dbReference type="Gene3D" id="3.30.70.100">
    <property type="match status" value="1"/>
</dbReference>
<dbReference type="InterPro" id="IPR011008">
    <property type="entry name" value="Dimeric_a/b-barrel"/>
</dbReference>
<evidence type="ECO:0000256" key="4">
    <source>
        <dbReference type="ARBA" id="ARBA00006627"/>
    </source>
</evidence>
<reference evidence="11 12" key="1">
    <citation type="submission" date="2024-02" db="EMBL/GenBank/DDBJ databases">
        <authorList>
            <person name="Chen Y."/>
            <person name="Shah S."/>
            <person name="Dougan E. K."/>
            <person name="Thang M."/>
            <person name="Chan C."/>
        </authorList>
    </citation>
    <scope>NUCLEOTIDE SEQUENCE [LARGE SCALE GENOMIC DNA]</scope>
</reference>
<dbReference type="InterPro" id="IPR012430">
    <property type="entry name" value="TMEM43_fam"/>
</dbReference>
<comment type="caution">
    <text evidence="11">The sequence shown here is derived from an EMBL/GenBank/DDBJ whole genome shotgun (WGS) entry which is preliminary data.</text>
</comment>
<comment type="subcellular location">
    <subcellularLocation>
        <location evidence="1">Endomembrane system</location>
        <topology evidence="1">Multi-pass membrane protein</topology>
    </subcellularLocation>
    <subcellularLocation>
        <location evidence="3">Endoplasmic reticulum membrane</location>
    </subcellularLocation>
    <subcellularLocation>
        <location evidence="2">Nucleus envelope</location>
    </subcellularLocation>
</comment>